<dbReference type="InParanoid" id="F7BHV9"/>
<evidence type="ECO:0000313" key="3">
    <source>
        <dbReference type="Proteomes" id="UP000008144"/>
    </source>
</evidence>
<dbReference type="Proteomes" id="UP000008144">
    <property type="component" value="Chromosome 14"/>
</dbReference>
<name>F7BHV9_CIOIN</name>
<dbReference type="SUPFAM" id="SSF54768">
    <property type="entry name" value="dsRNA-binding domain-like"/>
    <property type="match status" value="1"/>
</dbReference>
<reference evidence="3" key="1">
    <citation type="journal article" date="2002" name="Science">
        <title>The draft genome of Ciona intestinalis: insights into chordate and vertebrate origins.</title>
        <authorList>
            <person name="Dehal P."/>
            <person name="Satou Y."/>
            <person name="Campbell R.K."/>
            <person name="Chapman J."/>
            <person name="Degnan B."/>
            <person name="De Tomaso A."/>
            <person name="Davidson B."/>
            <person name="Di Gregorio A."/>
            <person name="Gelpke M."/>
            <person name="Goodstein D.M."/>
            <person name="Harafuji N."/>
            <person name="Hastings K.E."/>
            <person name="Ho I."/>
            <person name="Hotta K."/>
            <person name="Huang W."/>
            <person name="Kawashima T."/>
            <person name="Lemaire P."/>
            <person name="Martinez D."/>
            <person name="Meinertzhagen I.A."/>
            <person name="Necula S."/>
            <person name="Nonaka M."/>
            <person name="Putnam N."/>
            <person name="Rash S."/>
            <person name="Saiga H."/>
            <person name="Satake M."/>
            <person name="Terry A."/>
            <person name="Yamada L."/>
            <person name="Wang H.G."/>
            <person name="Awazu S."/>
            <person name="Azumi K."/>
            <person name="Boore J."/>
            <person name="Branno M."/>
            <person name="Chin-Bow S."/>
            <person name="DeSantis R."/>
            <person name="Doyle S."/>
            <person name="Francino P."/>
            <person name="Keys D.N."/>
            <person name="Haga S."/>
            <person name="Hayashi H."/>
            <person name="Hino K."/>
            <person name="Imai K.S."/>
            <person name="Inaba K."/>
            <person name="Kano S."/>
            <person name="Kobayashi K."/>
            <person name="Kobayashi M."/>
            <person name="Lee B.I."/>
            <person name="Makabe K.W."/>
            <person name="Manohar C."/>
            <person name="Matassi G."/>
            <person name="Medina M."/>
            <person name="Mochizuki Y."/>
            <person name="Mount S."/>
            <person name="Morishita T."/>
            <person name="Miura S."/>
            <person name="Nakayama A."/>
            <person name="Nishizaka S."/>
            <person name="Nomoto H."/>
            <person name="Ohta F."/>
            <person name="Oishi K."/>
            <person name="Rigoutsos I."/>
            <person name="Sano M."/>
            <person name="Sasaki A."/>
            <person name="Sasakura Y."/>
            <person name="Shoguchi E."/>
            <person name="Shin-i T."/>
            <person name="Spagnuolo A."/>
            <person name="Stainier D."/>
            <person name="Suzuki M.M."/>
            <person name="Tassy O."/>
            <person name="Takatori N."/>
            <person name="Tokuoka M."/>
            <person name="Yagi K."/>
            <person name="Yoshizaki F."/>
            <person name="Wada S."/>
            <person name="Zhang C."/>
            <person name="Hyatt P.D."/>
            <person name="Larimer F."/>
            <person name="Detter C."/>
            <person name="Doggett N."/>
            <person name="Glavina T."/>
            <person name="Hawkins T."/>
            <person name="Richardson P."/>
            <person name="Lucas S."/>
            <person name="Kohara Y."/>
            <person name="Levine M."/>
            <person name="Satoh N."/>
            <person name="Rokhsar D.S."/>
        </authorList>
    </citation>
    <scope>NUCLEOTIDE SEQUENCE [LARGE SCALE GENOMIC DNA]</scope>
</reference>
<dbReference type="Pfam" id="PF14954">
    <property type="entry name" value="LIX1"/>
    <property type="match status" value="1"/>
</dbReference>
<dbReference type="PANTHER" id="PTHR31139">
    <property type="entry name" value="ECTOPIC P GRANULES PROTEIN 5 HOMOLOG"/>
    <property type="match status" value="1"/>
</dbReference>
<sequence>STTLLSEAADAVLLSFKQHSSQKQDVGAVEALQEFWQMKKSRGLSFSRSAEVEYEFVPSPDHVYVAYVTLPGGSCFGNFETCTTKEQAKQNAAKLALMNSVLSEHPNNKVTAESSKKMLAEATKPFQSKLGIGHNKALKTFSEILHSHSGDSVLQFQEAMTVFQLLHWNGSLKAMRERNCTREEVIQHYSNRTIDSDLRDQMSLDWVARDERTPGIILQELKLAESELDTARNSGKELRFFKEKLEVLSLAQTQTREREI</sequence>
<dbReference type="AlphaFoldDB" id="F7BHV9"/>
<reference evidence="2" key="3">
    <citation type="submission" date="2025-08" db="UniProtKB">
        <authorList>
            <consortium name="Ensembl"/>
        </authorList>
    </citation>
    <scope>IDENTIFICATION</scope>
</reference>
<accession>F7BHV9</accession>
<keyword evidence="3" id="KW-1185">Reference proteome</keyword>
<dbReference type="CDD" id="cd00048">
    <property type="entry name" value="DSRM_SF"/>
    <property type="match status" value="1"/>
</dbReference>
<protein>
    <submittedName>
        <fullName evidence="2">Uncharacterized protein</fullName>
    </submittedName>
</protein>
<dbReference type="EMBL" id="EAAA01001172">
    <property type="status" value="NOT_ANNOTATED_CDS"/>
    <property type="molecule type" value="Genomic_DNA"/>
</dbReference>
<dbReference type="GO" id="GO:0097352">
    <property type="term" value="P:autophagosome maturation"/>
    <property type="evidence" value="ECO:0000318"/>
    <property type="project" value="GO_Central"/>
</dbReference>
<proteinExistence type="inferred from homology"/>
<dbReference type="InterPro" id="IPR051436">
    <property type="entry name" value="Autophagy-related_EPG5"/>
</dbReference>
<comment type="similarity">
    <text evidence="1">Belongs to the LIX1 family.</text>
</comment>
<dbReference type="STRING" id="7719.ENSCINP00000026392"/>
<dbReference type="GeneTree" id="ENSGT00940000167151"/>
<evidence type="ECO:0000256" key="1">
    <source>
        <dbReference type="ARBA" id="ARBA00007468"/>
    </source>
</evidence>
<reference evidence="2" key="4">
    <citation type="submission" date="2025-09" db="UniProtKB">
        <authorList>
            <consortium name="Ensembl"/>
        </authorList>
    </citation>
    <scope>IDENTIFICATION</scope>
</reference>
<dbReference type="InterPro" id="IPR029270">
    <property type="entry name" value="LIX1"/>
</dbReference>
<dbReference type="Gene3D" id="3.30.160.20">
    <property type="match status" value="1"/>
</dbReference>
<organism evidence="2 3">
    <name type="scientific">Ciona intestinalis</name>
    <name type="common">Transparent sea squirt</name>
    <name type="synonym">Ascidia intestinalis</name>
    <dbReference type="NCBI Taxonomy" id="7719"/>
    <lineage>
        <taxon>Eukaryota</taxon>
        <taxon>Metazoa</taxon>
        <taxon>Chordata</taxon>
        <taxon>Tunicata</taxon>
        <taxon>Ascidiacea</taxon>
        <taxon>Phlebobranchia</taxon>
        <taxon>Cionidae</taxon>
        <taxon>Ciona</taxon>
    </lineage>
</organism>
<dbReference type="GO" id="GO:0005737">
    <property type="term" value="C:cytoplasm"/>
    <property type="evidence" value="ECO:0000318"/>
    <property type="project" value="GO_Central"/>
</dbReference>
<reference evidence="2" key="2">
    <citation type="journal article" date="2008" name="Genome Biol.">
        <title>Improved genome assembly and evidence-based global gene model set for the chordate Ciona intestinalis: new insight into intron and operon populations.</title>
        <authorList>
            <person name="Satou Y."/>
            <person name="Mineta K."/>
            <person name="Ogasawara M."/>
            <person name="Sasakura Y."/>
            <person name="Shoguchi E."/>
            <person name="Ueno K."/>
            <person name="Yamada L."/>
            <person name="Matsumoto J."/>
            <person name="Wasserscheid J."/>
            <person name="Dewar K."/>
            <person name="Wiley G.B."/>
            <person name="Macmil S.L."/>
            <person name="Roe B.A."/>
            <person name="Zeller R.W."/>
            <person name="Hastings K.E."/>
            <person name="Lemaire P."/>
            <person name="Lindquist E."/>
            <person name="Endo T."/>
            <person name="Hotta K."/>
            <person name="Inaba K."/>
        </authorList>
    </citation>
    <scope>NUCLEOTIDE SEQUENCE [LARGE SCALE GENOMIC DNA]</scope>
    <source>
        <strain evidence="2">wild type</strain>
    </source>
</reference>
<evidence type="ECO:0000313" key="2">
    <source>
        <dbReference type="Ensembl" id="ENSCINP00000026392.1"/>
    </source>
</evidence>
<dbReference type="OMA" id="DWVAREH"/>
<dbReference type="Ensembl" id="ENSCINT00000026638.1">
    <property type="protein sequence ID" value="ENSCINP00000026392.1"/>
    <property type="gene ID" value="ENSCING00000014662.1"/>
</dbReference>
<dbReference type="HOGENOM" id="CLU_065651_0_1_1"/>
<dbReference type="PANTHER" id="PTHR31139:SF6">
    <property type="entry name" value="PROTEIN LIMB EXPRESSION 1 HOMOLOG"/>
    <property type="match status" value="1"/>
</dbReference>